<reference evidence="17" key="1">
    <citation type="submission" date="2023-07" db="EMBL/GenBank/DDBJ databases">
        <authorList>
            <consortium name="AG Swart"/>
            <person name="Singh M."/>
            <person name="Singh A."/>
            <person name="Seah K."/>
            <person name="Emmerich C."/>
        </authorList>
    </citation>
    <scope>NUCLEOTIDE SEQUENCE</scope>
    <source>
        <strain evidence="17">DP1</strain>
    </source>
</reference>
<dbReference type="InterPro" id="IPR042087">
    <property type="entry name" value="DNA_pol_B_thumb"/>
</dbReference>
<evidence type="ECO:0000256" key="7">
    <source>
        <dbReference type="ARBA" id="ARBA00022833"/>
    </source>
</evidence>
<dbReference type="GO" id="GO:0046872">
    <property type="term" value="F:metal ion binding"/>
    <property type="evidence" value="ECO:0007669"/>
    <property type="project" value="UniProtKB-KW"/>
</dbReference>
<evidence type="ECO:0000256" key="4">
    <source>
        <dbReference type="ARBA" id="ARBA00022695"/>
    </source>
</evidence>
<dbReference type="EMBL" id="CAMPGE010025439">
    <property type="protein sequence ID" value="CAI2383194.1"/>
    <property type="molecule type" value="Genomic_DNA"/>
</dbReference>
<keyword evidence="4 13" id="KW-0548">Nucleotidyltransferase</keyword>
<keyword evidence="10" id="KW-0411">Iron-sulfur</keyword>
<gene>
    <name evidence="17" type="ORF">ECRASSUSDP1_LOCUS24687</name>
</gene>
<dbReference type="Proteomes" id="UP001295684">
    <property type="component" value="Unassembled WGS sequence"/>
</dbReference>
<feature type="compositionally biased region" description="Basic and acidic residues" evidence="14">
    <location>
        <begin position="944"/>
        <end position="960"/>
    </location>
</feature>
<dbReference type="GO" id="GO:0006260">
    <property type="term" value="P:DNA replication"/>
    <property type="evidence" value="ECO:0007669"/>
    <property type="project" value="UniProtKB-KW"/>
</dbReference>
<comment type="similarity">
    <text evidence="2 13">Belongs to the DNA polymerase type-B family.</text>
</comment>
<dbReference type="PANTHER" id="PTHR45812">
    <property type="entry name" value="DNA POLYMERASE ZETA CATALYTIC SUBUNIT"/>
    <property type="match status" value="1"/>
</dbReference>
<feature type="compositionally biased region" description="Basic residues" evidence="14">
    <location>
        <begin position="1006"/>
        <end position="1022"/>
    </location>
</feature>
<evidence type="ECO:0000259" key="15">
    <source>
        <dbReference type="Pfam" id="PF00136"/>
    </source>
</evidence>
<comment type="catalytic activity">
    <reaction evidence="12 13">
        <text>DNA(n) + a 2'-deoxyribonucleoside 5'-triphosphate = DNA(n+1) + diphosphate</text>
        <dbReference type="Rhea" id="RHEA:22508"/>
        <dbReference type="Rhea" id="RHEA-COMP:17339"/>
        <dbReference type="Rhea" id="RHEA-COMP:17340"/>
        <dbReference type="ChEBI" id="CHEBI:33019"/>
        <dbReference type="ChEBI" id="CHEBI:61560"/>
        <dbReference type="ChEBI" id="CHEBI:173112"/>
        <dbReference type="EC" id="2.7.7.7"/>
    </reaction>
</comment>
<evidence type="ECO:0000256" key="6">
    <source>
        <dbReference type="ARBA" id="ARBA00022763"/>
    </source>
</evidence>
<feature type="region of interest" description="Disordered" evidence="14">
    <location>
        <begin position="688"/>
        <end position="710"/>
    </location>
</feature>
<dbReference type="InterPro" id="IPR006172">
    <property type="entry name" value="DNA-dir_DNA_pol_B"/>
</dbReference>
<dbReference type="InterPro" id="IPR006134">
    <property type="entry name" value="DNA-dir_DNA_pol_B_multi_dom"/>
</dbReference>
<keyword evidence="8 13" id="KW-0239">DNA-directed DNA polymerase</keyword>
<dbReference type="PRINTS" id="PR00106">
    <property type="entry name" value="DNAPOLB"/>
</dbReference>
<keyword evidence="13" id="KW-0235">DNA replication</keyword>
<dbReference type="InterPro" id="IPR030559">
    <property type="entry name" value="PolZ_Rev3"/>
</dbReference>
<feature type="domain" description="DNA polymerase delta/zeta catalytic subunit N-terminal" evidence="16">
    <location>
        <begin position="98"/>
        <end position="184"/>
    </location>
</feature>
<dbReference type="InterPro" id="IPR056435">
    <property type="entry name" value="DPOD/Z_N"/>
</dbReference>
<dbReference type="FunFam" id="1.10.287.690:FF:000002">
    <property type="entry name" value="DNA polymerase zeta"/>
    <property type="match status" value="1"/>
</dbReference>
<evidence type="ECO:0000256" key="1">
    <source>
        <dbReference type="ARBA" id="ARBA00001966"/>
    </source>
</evidence>
<dbReference type="SUPFAM" id="SSF56672">
    <property type="entry name" value="DNA/RNA polymerases"/>
    <property type="match status" value="1"/>
</dbReference>
<feature type="region of interest" description="Disordered" evidence="14">
    <location>
        <begin position="944"/>
        <end position="969"/>
    </location>
</feature>
<dbReference type="Pfam" id="PF00136">
    <property type="entry name" value="DNA_pol_B"/>
    <property type="match status" value="1"/>
</dbReference>
<evidence type="ECO:0000256" key="10">
    <source>
        <dbReference type="ARBA" id="ARBA00023014"/>
    </source>
</evidence>
<dbReference type="Gene3D" id="3.30.342.10">
    <property type="entry name" value="DNA Polymerase, chain B, domain 1"/>
    <property type="match status" value="1"/>
</dbReference>
<keyword evidence="3 13" id="KW-0808">Transferase</keyword>
<dbReference type="InterPro" id="IPR017964">
    <property type="entry name" value="DNA-dir_DNA_pol_B_CS"/>
</dbReference>
<dbReference type="Gene3D" id="1.10.132.60">
    <property type="entry name" value="DNA polymerase family B, C-terminal domain"/>
    <property type="match status" value="1"/>
</dbReference>
<evidence type="ECO:0000256" key="3">
    <source>
        <dbReference type="ARBA" id="ARBA00022679"/>
    </source>
</evidence>
<keyword evidence="9" id="KW-0408">Iron</keyword>
<evidence type="ECO:0000256" key="9">
    <source>
        <dbReference type="ARBA" id="ARBA00023004"/>
    </source>
</evidence>
<dbReference type="GO" id="GO:0042276">
    <property type="term" value="P:error-prone translesion synthesis"/>
    <property type="evidence" value="ECO:0007669"/>
    <property type="project" value="TreeGrafter"/>
</dbReference>
<feature type="region of interest" description="Disordered" evidence="14">
    <location>
        <begin position="1004"/>
        <end position="1024"/>
    </location>
</feature>
<evidence type="ECO:0000259" key="16">
    <source>
        <dbReference type="Pfam" id="PF24055"/>
    </source>
</evidence>
<evidence type="ECO:0000256" key="12">
    <source>
        <dbReference type="ARBA" id="ARBA00049244"/>
    </source>
</evidence>
<keyword evidence="6" id="KW-0227">DNA damage</keyword>
<dbReference type="InterPro" id="IPR023211">
    <property type="entry name" value="DNA_pol_palm_dom_sf"/>
</dbReference>
<keyword evidence="5" id="KW-0479">Metal-binding</keyword>
<dbReference type="GO" id="GO:0003677">
    <property type="term" value="F:DNA binding"/>
    <property type="evidence" value="ECO:0007669"/>
    <property type="project" value="UniProtKB-KW"/>
</dbReference>
<keyword evidence="18" id="KW-1185">Reference proteome</keyword>
<evidence type="ECO:0000256" key="8">
    <source>
        <dbReference type="ARBA" id="ARBA00022932"/>
    </source>
</evidence>
<feature type="domain" description="DNA-directed DNA polymerase family B multifunctional" evidence="15">
    <location>
        <begin position="1280"/>
        <end position="1709"/>
    </location>
</feature>
<dbReference type="InterPro" id="IPR043502">
    <property type="entry name" value="DNA/RNA_pol_sf"/>
</dbReference>
<dbReference type="Pfam" id="PF24055">
    <property type="entry name" value="POL3_N"/>
    <property type="match status" value="1"/>
</dbReference>
<comment type="caution">
    <text evidence="17">The sequence shown here is derived from an EMBL/GenBank/DDBJ whole genome shotgun (WGS) entry which is preliminary data.</text>
</comment>
<dbReference type="EC" id="2.7.7.7" evidence="13"/>
<evidence type="ECO:0000256" key="14">
    <source>
        <dbReference type="SAM" id="MobiDB-lite"/>
    </source>
</evidence>
<comment type="cofactor">
    <cofactor evidence="1">
        <name>[4Fe-4S] cluster</name>
        <dbReference type="ChEBI" id="CHEBI:49883"/>
    </cofactor>
</comment>
<dbReference type="GO" id="GO:0000724">
    <property type="term" value="P:double-strand break repair via homologous recombination"/>
    <property type="evidence" value="ECO:0007669"/>
    <property type="project" value="TreeGrafter"/>
</dbReference>
<dbReference type="SUPFAM" id="SSF53098">
    <property type="entry name" value="Ribonuclease H-like"/>
    <property type="match status" value="1"/>
</dbReference>
<keyword evidence="13" id="KW-0238">DNA-binding</keyword>
<dbReference type="Gene3D" id="3.90.1600.10">
    <property type="entry name" value="Palm domain of DNA polymerase"/>
    <property type="match status" value="1"/>
</dbReference>
<dbReference type="InterPro" id="IPR012337">
    <property type="entry name" value="RNaseH-like_sf"/>
</dbReference>
<dbReference type="GO" id="GO:0000166">
    <property type="term" value="F:nucleotide binding"/>
    <property type="evidence" value="ECO:0007669"/>
    <property type="project" value="InterPro"/>
</dbReference>
<dbReference type="GO" id="GO:0005634">
    <property type="term" value="C:nucleus"/>
    <property type="evidence" value="ECO:0007669"/>
    <property type="project" value="TreeGrafter"/>
</dbReference>
<evidence type="ECO:0000256" key="11">
    <source>
        <dbReference type="ARBA" id="ARBA00023204"/>
    </source>
</evidence>
<sequence>MEETKENEERFNDYMAVRIVAHDHYMHTINNPSLYHFEKNPSRSGSKQPDRVGAKIKDQIMDIQRSEFMRRNIDRVPVTRILGSTKRGQRVCLNIHNYFPYFFTDYPIPLVEGKNESDFLYALAEIIERAFTKFTREKYPNSKIYEQQLIHSIDKVRGCQSIYGYNNEKNKEFLKITIYNPWKLQSLKELLWSGHILDYRFQSYEAHITHYMKLYTDCDLYGMDFVKFSDFKFRRGGLPKLKDKDHYKMTVYSSSFLDHLTEKPESFYKDYYFCDLDPDLKLFDYNYIKEHYSVTDEDIFSPYKKRSDCDLEVDVEYCLIKSGDLAQDTHQKLSESQSIGSSRVIKELSPSQVDSFDFEDEELESLEETKKKSEIYIREGDRLETQIKNLYKNRKKSSRDCRQFSTQKMAGGIIPRQSIEAIDPNDYNYNEIFGSHLGESSIRSSYFENCISSIKKSKRSIAKLSKSRGREKNTPKITEVDISDINLSAVKPATTKKKRMTVQTDASKACEIYKTNIKYVKSMLTLWKDEYARRKRFGITQPLPNIFDSVDQQTRTKIPHDQIKNERVLEMLRKNLRTYSKEEKGYERYQVDNPEGNPLEIQLLDHNEFDERYGNQYFRNLMKMREIWADKCKQGDNSEKIEFEDYVDTLDIIPSMKMQFKQMYKKKTAKEAKMELIAMDNTKITEFFDHPNSSNLKSRTKPPKEESKEPLEIDDDISCISNEIEEVNICLDDEKSQFDTNLTRKDKYKTPLTTSQKMPLSQKEETSPMSILKYKLKAPSGREVMNICKRLPTHEEDAQKLSGIFYSNENDLVLHYANKLIYDPKTKCTKKLPQSAMNSEWAQAYAFHQKGVKLQPNEKTYNDAGLKGKLEYKERTKPVTIREDLRLPDFALKRLTRKKFCIDDKSAREEVLKGYELPERSLKYHKISPSGNEIRSMLQQQKRIDREMRRTNATPRKRDQSPLGEGFDPKKISEETKIYAIRENRLLTRRGISPCTEIEMSVFKSNKNKMKSSSGKRKRRRPGNGELTLLDIHSHFETIHCLTTMMVEPIVLTLDGQKPNPEKDEFIGICVIIDDERAKLDLQEKYQMVKHIILIKDEHDRVHQGKGILVGMKDYVKLHLVNKEFFVFDKLHSLIEEYNPDIFMGYDINTMSIGYLNKKIRTDIKLSNMAKKSNKFFSAEEAYFDLRGQGRVSINVVDNMKINLHLKDYELDRVAFEVLQKREPNYSFDILKKAYLEGYPSRFKVFEYIFHQMELSYKFMDNLDLINRSITMAKTYGIDLQSVESRGTQYRVESMLSRIARVNKFLLLSPTQEQVWNQSLLEVIPLVMEPERAFHLDPVSVLDFQSLYPSIIISHNLCYTTCLGKIEVNENIQNASLSAFGNQTGRKKTLFTLTKNIKEFFGYQAEDTLSKDQEDEIIDSIIVSPNLTAFVKPHVRRGLLPQMLSEILNTRIMIKKSIKMYEKGSHDHRVLDSRQYALKMIANVTYGYTGAGFSGRMPCVEIADAIVSFARLSLEEAINFTESDECFTKILREKCKPTVIYGDTDSCFVKFPNLTIQEAYEASNLIVKEVTRCNPYPMELKYEKVYRPMFNLAKKRYCGFKYETPDSAPEVESKGIETIRRDFLPIVSKIMNKIIHILFIKNDMSLAKKYLESQWKKLDSGDLESVDLFLKEKLDKDESKAFGLPDTVKLAQTAKKQLEKVLDRVFHIFNTEVRVWMKDRTIIQRYPIGITGLSSFLSSNKFIIQGQGDKNNESTKYHQSVKALIMQRSFNKFRAKLEEQNSICKRCAGIFRDIEDFPDSDNTPKRSKGSDKDSVVIKLVSCDSLICRIAYDKTYNYRILQALNMGNE</sequence>
<proteinExistence type="inferred from homology"/>
<dbReference type="GO" id="GO:0051536">
    <property type="term" value="F:iron-sulfur cluster binding"/>
    <property type="evidence" value="ECO:0007669"/>
    <property type="project" value="UniProtKB-KW"/>
</dbReference>
<dbReference type="PANTHER" id="PTHR45812:SF1">
    <property type="entry name" value="DNA POLYMERASE ZETA CATALYTIC SUBUNIT"/>
    <property type="match status" value="1"/>
</dbReference>
<evidence type="ECO:0000313" key="17">
    <source>
        <dbReference type="EMBL" id="CAI2383194.1"/>
    </source>
</evidence>
<organism evidence="17 18">
    <name type="scientific">Euplotes crassus</name>
    <dbReference type="NCBI Taxonomy" id="5936"/>
    <lineage>
        <taxon>Eukaryota</taxon>
        <taxon>Sar</taxon>
        <taxon>Alveolata</taxon>
        <taxon>Ciliophora</taxon>
        <taxon>Intramacronucleata</taxon>
        <taxon>Spirotrichea</taxon>
        <taxon>Hypotrichia</taxon>
        <taxon>Euplotida</taxon>
        <taxon>Euplotidae</taxon>
        <taxon>Moneuplotes</taxon>
    </lineage>
</organism>
<keyword evidence="11" id="KW-0234">DNA repair</keyword>
<dbReference type="GO" id="GO:0003887">
    <property type="term" value="F:DNA-directed DNA polymerase activity"/>
    <property type="evidence" value="ECO:0007669"/>
    <property type="project" value="UniProtKB-KW"/>
</dbReference>
<dbReference type="PROSITE" id="PS00116">
    <property type="entry name" value="DNA_POLYMERASE_B"/>
    <property type="match status" value="1"/>
</dbReference>
<dbReference type="InterPro" id="IPR036397">
    <property type="entry name" value="RNaseH_sf"/>
</dbReference>
<evidence type="ECO:0000256" key="13">
    <source>
        <dbReference type="RuleBase" id="RU000442"/>
    </source>
</evidence>
<keyword evidence="7" id="KW-0862">Zinc</keyword>
<dbReference type="GO" id="GO:0016035">
    <property type="term" value="C:zeta DNA polymerase complex"/>
    <property type="evidence" value="ECO:0007669"/>
    <property type="project" value="InterPro"/>
</dbReference>
<protein>
    <recommendedName>
        <fullName evidence="13">DNA polymerase</fullName>
        <ecNumber evidence="13">2.7.7.7</ecNumber>
    </recommendedName>
</protein>
<evidence type="ECO:0000256" key="2">
    <source>
        <dbReference type="ARBA" id="ARBA00005755"/>
    </source>
</evidence>
<accession>A0AAD2D6M7</accession>
<evidence type="ECO:0000313" key="18">
    <source>
        <dbReference type="Proteomes" id="UP001295684"/>
    </source>
</evidence>
<name>A0AAD2D6M7_EUPCR</name>
<dbReference type="SMART" id="SM00486">
    <property type="entry name" value="POLBc"/>
    <property type="match status" value="1"/>
</dbReference>
<dbReference type="Gene3D" id="3.30.420.10">
    <property type="entry name" value="Ribonuclease H-like superfamily/Ribonuclease H"/>
    <property type="match status" value="1"/>
</dbReference>
<dbReference type="Gene3D" id="1.10.287.690">
    <property type="entry name" value="Helix hairpin bin"/>
    <property type="match status" value="1"/>
</dbReference>
<evidence type="ECO:0000256" key="5">
    <source>
        <dbReference type="ARBA" id="ARBA00022723"/>
    </source>
</evidence>